<feature type="compositionally biased region" description="Basic and acidic residues" evidence="11">
    <location>
        <begin position="1"/>
        <end position="23"/>
    </location>
</feature>
<dbReference type="InterPro" id="IPR027417">
    <property type="entry name" value="P-loop_NTPase"/>
</dbReference>
<feature type="transmembrane region" description="Helical" evidence="12">
    <location>
        <begin position="474"/>
        <end position="493"/>
    </location>
</feature>
<proteinExistence type="inferred from homology"/>
<gene>
    <name evidence="13" type="ORF">AK830_g999</name>
</gene>
<evidence type="ECO:0000256" key="9">
    <source>
        <dbReference type="ARBA" id="ARBA00023136"/>
    </source>
</evidence>
<dbReference type="PANTHER" id="PTHR12154">
    <property type="entry name" value="GLYCOSYL TRANSFERASE-RELATED"/>
    <property type="match status" value="1"/>
</dbReference>
<comment type="subunit">
    <text evidence="4">Heterodimer with ALG13 to form a functional enzyme.</text>
</comment>
<dbReference type="InterPro" id="IPR013969">
    <property type="entry name" value="Oligosacch_biosynth_Alg14"/>
</dbReference>
<dbReference type="Pfam" id="PF00071">
    <property type="entry name" value="Ras"/>
    <property type="match status" value="1"/>
</dbReference>
<evidence type="ECO:0000256" key="4">
    <source>
        <dbReference type="ARBA" id="ARBA00011335"/>
    </source>
</evidence>
<evidence type="ECO:0000256" key="6">
    <source>
        <dbReference type="ARBA" id="ARBA00022692"/>
    </source>
</evidence>
<organism evidence="13 14">
    <name type="scientific">Neonectria ditissima</name>
    <dbReference type="NCBI Taxonomy" id="78410"/>
    <lineage>
        <taxon>Eukaryota</taxon>
        <taxon>Fungi</taxon>
        <taxon>Dikarya</taxon>
        <taxon>Ascomycota</taxon>
        <taxon>Pezizomycotina</taxon>
        <taxon>Sordariomycetes</taxon>
        <taxon>Hypocreomycetidae</taxon>
        <taxon>Hypocreales</taxon>
        <taxon>Nectriaceae</taxon>
        <taxon>Neonectria</taxon>
    </lineage>
</organism>
<keyword evidence="9 12" id="KW-0472">Membrane</keyword>
<evidence type="ECO:0000256" key="12">
    <source>
        <dbReference type="SAM" id="Phobius"/>
    </source>
</evidence>
<name>A0A0P7B6U0_9HYPO</name>
<dbReference type="Proteomes" id="UP000050424">
    <property type="component" value="Unassembled WGS sequence"/>
</dbReference>
<dbReference type="GO" id="GO:0003924">
    <property type="term" value="F:GTPase activity"/>
    <property type="evidence" value="ECO:0007669"/>
    <property type="project" value="InterPro"/>
</dbReference>
<dbReference type="Pfam" id="PF08660">
    <property type="entry name" value="Alg14"/>
    <property type="match status" value="1"/>
</dbReference>
<dbReference type="PRINTS" id="PR00449">
    <property type="entry name" value="RASTRNSFRMNG"/>
</dbReference>
<protein>
    <recommendedName>
        <fullName evidence="5">UDP-N-acetylglucosamine transferase subunit ALG14</fullName>
    </recommendedName>
    <alternativeName>
        <fullName evidence="10">Asparagine-linked glycosylation protein 14</fullName>
    </alternativeName>
</protein>
<evidence type="ECO:0000256" key="3">
    <source>
        <dbReference type="ARBA" id="ARBA00009731"/>
    </source>
</evidence>
<feature type="transmembrane region" description="Helical" evidence="12">
    <location>
        <begin position="324"/>
        <end position="344"/>
    </location>
</feature>
<dbReference type="EMBL" id="LKCW01000006">
    <property type="protein sequence ID" value="KPM45669.1"/>
    <property type="molecule type" value="Genomic_DNA"/>
</dbReference>
<dbReference type="InterPro" id="IPR001806">
    <property type="entry name" value="Small_GTPase"/>
</dbReference>
<evidence type="ECO:0000256" key="7">
    <source>
        <dbReference type="ARBA" id="ARBA00022824"/>
    </source>
</evidence>
<feature type="region of interest" description="Disordered" evidence="11">
    <location>
        <begin position="1"/>
        <end position="32"/>
    </location>
</feature>
<evidence type="ECO:0000313" key="13">
    <source>
        <dbReference type="EMBL" id="KPM45669.1"/>
    </source>
</evidence>
<feature type="transmembrane region" description="Helical" evidence="12">
    <location>
        <begin position="513"/>
        <end position="534"/>
    </location>
</feature>
<keyword evidence="8 12" id="KW-1133">Transmembrane helix</keyword>
<dbReference type="GO" id="GO:0043541">
    <property type="term" value="C:UDP-N-acetylglucosamine transferase complex"/>
    <property type="evidence" value="ECO:0007669"/>
    <property type="project" value="TreeGrafter"/>
</dbReference>
<evidence type="ECO:0000256" key="2">
    <source>
        <dbReference type="ARBA" id="ARBA00004590"/>
    </source>
</evidence>
<dbReference type="OrthoDB" id="17098at2759"/>
<dbReference type="AlphaFoldDB" id="A0A0P7B6U0"/>
<comment type="subcellular location">
    <subcellularLocation>
        <location evidence="1">Endoplasmic reticulum membrane</location>
        <topology evidence="1">Single-pass membrane protein</topology>
    </subcellularLocation>
    <subcellularLocation>
        <location evidence="2">Nucleus membrane</location>
        <topology evidence="2">Single-pass membrane protein</topology>
    </subcellularLocation>
</comment>
<dbReference type="SUPFAM" id="SSF52540">
    <property type="entry name" value="P-loop containing nucleoside triphosphate hydrolases"/>
    <property type="match status" value="1"/>
</dbReference>
<reference evidence="13 14" key="1">
    <citation type="submission" date="2015-09" db="EMBL/GenBank/DDBJ databases">
        <title>Draft genome of a European isolate of the apple canker pathogen Neonectria ditissima.</title>
        <authorList>
            <person name="Gomez-Cortecero A."/>
            <person name="Harrison R.J."/>
            <person name="Armitage A.D."/>
        </authorList>
    </citation>
    <scope>NUCLEOTIDE SEQUENCE [LARGE SCALE GENOMIC DNA]</scope>
    <source>
        <strain evidence="13 14">R09/05</strain>
    </source>
</reference>
<dbReference type="PANTHER" id="PTHR12154:SF4">
    <property type="entry name" value="UDP-N-ACETYLGLUCOSAMINE TRANSFERASE SUBUNIT ALG14 HOMOLOG"/>
    <property type="match status" value="1"/>
</dbReference>
<evidence type="ECO:0000256" key="1">
    <source>
        <dbReference type="ARBA" id="ARBA00004389"/>
    </source>
</evidence>
<dbReference type="GO" id="GO:0031965">
    <property type="term" value="C:nuclear membrane"/>
    <property type="evidence" value="ECO:0007669"/>
    <property type="project" value="UniProtKB-SubCell"/>
</dbReference>
<keyword evidence="6 12" id="KW-0812">Transmembrane</keyword>
<dbReference type="GO" id="GO:0004577">
    <property type="term" value="F:N-acetylglucosaminyldiphosphodolichol N-acetylglucosaminyltransferase activity"/>
    <property type="evidence" value="ECO:0007669"/>
    <property type="project" value="TreeGrafter"/>
</dbReference>
<accession>A0A0P7B6U0</accession>
<evidence type="ECO:0000256" key="5">
    <source>
        <dbReference type="ARBA" id="ARBA00017467"/>
    </source>
</evidence>
<dbReference type="STRING" id="78410.A0A0P7B6U0"/>
<dbReference type="GO" id="GO:0006488">
    <property type="term" value="P:dolichol-linked oligosaccharide biosynthetic process"/>
    <property type="evidence" value="ECO:0007669"/>
    <property type="project" value="InterPro"/>
</dbReference>
<comment type="caution">
    <text evidence="13">The sequence shown here is derived from an EMBL/GenBank/DDBJ whole genome shotgun (WGS) entry which is preliminary data.</text>
</comment>
<dbReference type="SMART" id="SM00174">
    <property type="entry name" value="RHO"/>
    <property type="match status" value="1"/>
</dbReference>
<sequence length="597" mass="66896">MALDGRIDTWRTRVPSRQDREDPFEGDGFESRPATRLASLPCVLASPMLTSPRQTFREPDPPISRPSTRLSFLRAATPLFGRSSTPFSRPSTALRINRRRRGLLGLFGRKRKYTESTPSPEPIPREPVKLNFLFVGSGSSGQTSLLFRARYGYFPDDTSGVPDLNTVERLTYITWDAVFLCFDISDKVSMYAIVQWWHHASSHGFAQSATCQPLLYLLGLKKDLRDQCFLEDHREGVAHSTSGLLAYPTCCVCSTEASWHAKRIGAHRYLECSAATGEGIEAMFDEAGQEATGRIVGTEEVEAVQKKRRRQQLGMSATQPGSGLAILAGFIAAVFGLGVTTLLAFPSWTAIIRTYLLLLISFVIFVSNRHVQIVRRRSAGQKPRAKHSRQVDYNLFVLGSGGHTKEMLMMMDDGFCEFQNFHRRYLISSNDRMSENHLEDYETELRALCDARGQLPGTYDKCTVTRARRVHQPLWSTPVTALLSILDIFPVLLSPPANEAGAQLRYPTKIFSNGPATGFFVGVAVHLLKMFYVVPEDAMMFVYIESWARISTLSLTGKLFFYTGLADTFLVQHKEVAARYGIPNAGEMVFNSRRPEI</sequence>
<evidence type="ECO:0000313" key="14">
    <source>
        <dbReference type="Proteomes" id="UP000050424"/>
    </source>
</evidence>
<feature type="transmembrane region" description="Helical" evidence="12">
    <location>
        <begin position="350"/>
        <end position="367"/>
    </location>
</feature>
<keyword evidence="7" id="KW-0256">Endoplasmic reticulum</keyword>
<keyword evidence="14" id="KW-1185">Reference proteome</keyword>
<evidence type="ECO:0000256" key="8">
    <source>
        <dbReference type="ARBA" id="ARBA00022989"/>
    </source>
</evidence>
<evidence type="ECO:0000256" key="11">
    <source>
        <dbReference type="SAM" id="MobiDB-lite"/>
    </source>
</evidence>
<dbReference type="GO" id="GO:0005525">
    <property type="term" value="F:GTP binding"/>
    <property type="evidence" value="ECO:0007669"/>
    <property type="project" value="InterPro"/>
</dbReference>
<evidence type="ECO:0000256" key="10">
    <source>
        <dbReference type="ARBA" id="ARBA00032062"/>
    </source>
</evidence>
<dbReference type="Gene3D" id="3.40.50.300">
    <property type="entry name" value="P-loop containing nucleotide triphosphate hydrolases"/>
    <property type="match status" value="1"/>
</dbReference>
<comment type="similarity">
    <text evidence="3">Belongs to the ALG14 family.</text>
</comment>